<keyword evidence="3" id="KW-1185">Reference proteome</keyword>
<sequence>MRGAIAPHPVTPPIGRSAPAMTARGRPVRERCVTGETAVSQSKTDLVGFSGPTYAADGRTADAWPPTPRAHRAPRTERSRTMTTTHVGPVLRSCRACCQTR</sequence>
<accession>A0A402DUU5</accession>
<reference evidence="2 3" key="1">
    <citation type="submission" date="2019-01" db="EMBL/GenBank/DDBJ databases">
        <title>Draft genome sequence of Cellulomonas takizawaensis strain TKZ-21.</title>
        <authorList>
            <person name="Yamamura H."/>
            <person name="Hayashi T."/>
            <person name="Hamada M."/>
            <person name="Serisawa Y."/>
            <person name="Matsuyama K."/>
            <person name="Nakagawa Y."/>
            <person name="Otoguro M."/>
            <person name="Yanagida F."/>
            <person name="Hayakawa M."/>
        </authorList>
    </citation>
    <scope>NUCLEOTIDE SEQUENCE [LARGE SCALE GENOMIC DNA]</scope>
    <source>
        <strain evidence="2 3">NBRC12680</strain>
    </source>
</reference>
<evidence type="ECO:0000256" key="1">
    <source>
        <dbReference type="SAM" id="MobiDB-lite"/>
    </source>
</evidence>
<dbReference type="EMBL" id="BIMR01000271">
    <property type="protein sequence ID" value="GCE77894.1"/>
    <property type="molecule type" value="Genomic_DNA"/>
</dbReference>
<dbReference type="AlphaFoldDB" id="A0A402DUU5"/>
<comment type="caution">
    <text evidence="2">The sequence shown here is derived from an EMBL/GenBank/DDBJ whole genome shotgun (WGS) entry which is preliminary data.</text>
</comment>
<protein>
    <submittedName>
        <fullName evidence="2">Uncharacterized protein</fullName>
    </submittedName>
</protein>
<organism evidence="2 3">
    <name type="scientific">Cellulomonas biazotea</name>
    <dbReference type="NCBI Taxonomy" id="1709"/>
    <lineage>
        <taxon>Bacteria</taxon>
        <taxon>Bacillati</taxon>
        <taxon>Actinomycetota</taxon>
        <taxon>Actinomycetes</taxon>
        <taxon>Micrococcales</taxon>
        <taxon>Cellulomonadaceae</taxon>
        <taxon>Cellulomonas</taxon>
    </lineage>
</organism>
<name>A0A402DUU5_9CELL</name>
<feature type="region of interest" description="Disordered" evidence="1">
    <location>
        <begin position="1"/>
        <end position="86"/>
    </location>
</feature>
<evidence type="ECO:0000313" key="2">
    <source>
        <dbReference type="EMBL" id="GCE77894.1"/>
    </source>
</evidence>
<proteinExistence type="predicted"/>
<dbReference type="Proteomes" id="UP000289954">
    <property type="component" value="Unassembled WGS sequence"/>
</dbReference>
<gene>
    <name evidence="2" type="ORF">CBZ_29500</name>
</gene>
<evidence type="ECO:0000313" key="3">
    <source>
        <dbReference type="Proteomes" id="UP000289954"/>
    </source>
</evidence>